<reference evidence="2" key="2">
    <citation type="submission" date="2018-04" db="EMBL/GenBank/DDBJ databases">
        <title>OnivRS2 (Oryza nivara Reference Sequence Version 2).</title>
        <authorList>
            <person name="Zhang J."/>
            <person name="Kudrna D."/>
            <person name="Lee S."/>
            <person name="Talag J."/>
            <person name="Rajasekar S."/>
            <person name="Welchert J."/>
            <person name="Hsing Y.-I."/>
            <person name="Wing R.A."/>
        </authorList>
    </citation>
    <scope>NUCLEOTIDE SEQUENCE [LARGE SCALE GENOMIC DNA]</scope>
    <source>
        <strain evidence="2">SL10</strain>
    </source>
</reference>
<name>A0A0E0J2N5_ORYNI</name>
<feature type="compositionally biased region" description="Basic and acidic residues" evidence="1">
    <location>
        <begin position="78"/>
        <end position="92"/>
    </location>
</feature>
<evidence type="ECO:0000313" key="2">
    <source>
        <dbReference type="EnsemblPlants" id="ONIVA11G15260.1"/>
    </source>
</evidence>
<proteinExistence type="predicted"/>
<organism evidence="2">
    <name type="scientific">Oryza nivara</name>
    <name type="common">Indian wild rice</name>
    <name type="synonym">Oryza sativa f. spontanea</name>
    <dbReference type="NCBI Taxonomy" id="4536"/>
    <lineage>
        <taxon>Eukaryota</taxon>
        <taxon>Viridiplantae</taxon>
        <taxon>Streptophyta</taxon>
        <taxon>Embryophyta</taxon>
        <taxon>Tracheophyta</taxon>
        <taxon>Spermatophyta</taxon>
        <taxon>Magnoliopsida</taxon>
        <taxon>Liliopsida</taxon>
        <taxon>Poales</taxon>
        <taxon>Poaceae</taxon>
        <taxon>BOP clade</taxon>
        <taxon>Oryzoideae</taxon>
        <taxon>Oryzeae</taxon>
        <taxon>Oryzinae</taxon>
        <taxon>Oryza</taxon>
    </lineage>
</organism>
<evidence type="ECO:0000313" key="3">
    <source>
        <dbReference type="Proteomes" id="UP000006591"/>
    </source>
</evidence>
<dbReference type="Gramene" id="ONIVA11G15260.1">
    <property type="protein sequence ID" value="ONIVA11G15260.1"/>
    <property type="gene ID" value="ONIVA11G15260"/>
</dbReference>
<sequence>MVPPMHTEAGSSQFQGAFSGVPQVNMPVFSTATQNYGHVDLSGVEVVRRSVRERHSPKRLSLSGCRPPTGARRKGKKKDTNTSRNFDDEANE</sequence>
<dbReference type="Proteomes" id="UP000006591">
    <property type="component" value="Chromosome 11"/>
</dbReference>
<accession>A0A0E0J2N5</accession>
<protein>
    <submittedName>
        <fullName evidence="2">Uncharacterized protein</fullName>
    </submittedName>
</protein>
<dbReference type="AlphaFoldDB" id="A0A0E0J2N5"/>
<keyword evidence="3" id="KW-1185">Reference proteome</keyword>
<reference evidence="2" key="1">
    <citation type="submission" date="2015-04" db="UniProtKB">
        <authorList>
            <consortium name="EnsemblPlants"/>
        </authorList>
    </citation>
    <scope>IDENTIFICATION</scope>
    <source>
        <strain evidence="2">SL10</strain>
    </source>
</reference>
<feature type="region of interest" description="Disordered" evidence="1">
    <location>
        <begin position="50"/>
        <end position="92"/>
    </location>
</feature>
<dbReference type="EnsemblPlants" id="ONIVA11G15260.1">
    <property type="protein sequence ID" value="ONIVA11G15260.1"/>
    <property type="gene ID" value="ONIVA11G15260"/>
</dbReference>
<evidence type="ECO:0000256" key="1">
    <source>
        <dbReference type="SAM" id="MobiDB-lite"/>
    </source>
</evidence>